<dbReference type="PANTHER" id="PTHR42818:SF1">
    <property type="entry name" value="SULFOPYRUVATE DECARBOXYLASE"/>
    <property type="match status" value="1"/>
</dbReference>
<dbReference type="PANTHER" id="PTHR42818">
    <property type="entry name" value="SULFOPYRUVATE DECARBOXYLASE SUBUNIT ALPHA"/>
    <property type="match status" value="1"/>
</dbReference>
<sequence length="175" mass="18504">MPEEQQIGASACIEALQAAGITHFVTVPDYVQLALHTAVEDGNSRMTLVRCCNEDQAVCTAAGLAIAGKRPVVVVQNQGLYACVNSLRAVTMDAQIPLLLMIGQFGRETANFGQPTRLSRRRVVNLLEPLLDALDVPCWQIDSAADAGAIATASDAAVARRGAAALTIGRPLGWH</sequence>
<evidence type="ECO:0000259" key="3">
    <source>
        <dbReference type="Pfam" id="PF02776"/>
    </source>
</evidence>
<keyword evidence="1" id="KW-0210">Decarboxylase</keyword>
<evidence type="ECO:0000313" key="4">
    <source>
        <dbReference type="EMBL" id="CAG9169126.1"/>
    </source>
</evidence>
<name>A0ABM8WNY2_9BURK</name>
<feature type="domain" description="Thiamine pyrophosphate enzyme N-terminal TPP-binding" evidence="3">
    <location>
        <begin position="8"/>
        <end position="110"/>
    </location>
</feature>
<dbReference type="EMBL" id="CAJZAI010000002">
    <property type="protein sequence ID" value="CAG9169126.1"/>
    <property type="molecule type" value="Genomic_DNA"/>
</dbReference>
<evidence type="ECO:0000313" key="5">
    <source>
        <dbReference type="Proteomes" id="UP000727654"/>
    </source>
</evidence>
<accession>A0ABM8WNY2</accession>
<protein>
    <recommendedName>
        <fullName evidence="3">Thiamine pyrophosphate enzyme N-terminal TPP-binding domain-containing protein</fullName>
    </recommendedName>
</protein>
<dbReference type="RefSeq" id="WP_224079039.1">
    <property type="nucleotide sequence ID" value="NZ_CAJZAI010000002.1"/>
</dbReference>
<dbReference type="Proteomes" id="UP000727654">
    <property type="component" value="Unassembled WGS sequence"/>
</dbReference>
<comment type="caution">
    <text evidence="4">The sequence shown here is derived from an EMBL/GenBank/DDBJ whole genome shotgun (WGS) entry which is preliminary data.</text>
</comment>
<dbReference type="CDD" id="cd07035">
    <property type="entry name" value="TPP_PYR_POX_like"/>
    <property type="match status" value="1"/>
</dbReference>
<dbReference type="Pfam" id="PF02776">
    <property type="entry name" value="TPP_enzyme_N"/>
    <property type="match status" value="1"/>
</dbReference>
<dbReference type="InterPro" id="IPR012001">
    <property type="entry name" value="Thiamin_PyroP_enz_TPP-bd_dom"/>
</dbReference>
<evidence type="ECO:0000256" key="1">
    <source>
        <dbReference type="ARBA" id="ARBA00022793"/>
    </source>
</evidence>
<organism evidence="4 5">
    <name type="scientific">Cupriavidus laharis</name>
    <dbReference type="NCBI Taxonomy" id="151654"/>
    <lineage>
        <taxon>Bacteria</taxon>
        <taxon>Pseudomonadati</taxon>
        <taxon>Pseudomonadota</taxon>
        <taxon>Betaproteobacteria</taxon>
        <taxon>Burkholderiales</taxon>
        <taxon>Burkholderiaceae</taxon>
        <taxon>Cupriavidus</taxon>
    </lineage>
</organism>
<reference evidence="4 5" key="1">
    <citation type="submission" date="2021-08" db="EMBL/GenBank/DDBJ databases">
        <authorList>
            <person name="Peeters C."/>
        </authorList>
    </citation>
    <scope>NUCLEOTIDE SEQUENCE [LARGE SCALE GENOMIC DNA]</scope>
    <source>
        <strain evidence="4 5">LMG 23992</strain>
    </source>
</reference>
<gene>
    <name evidence="4" type="ORF">LMG23992_01400</name>
</gene>
<dbReference type="Gene3D" id="3.40.50.970">
    <property type="match status" value="1"/>
</dbReference>
<evidence type="ECO:0000256" key="2">
    <source>
        <dbReference type="ARBA" id="ARBA00023239"/>
    </source>
</evidence>
<keyword evidence="5" id="KW-1185">Reference proteome</keyword>
<dbReference type="InterPro" id="IPR029061">
    <property type="entry name" value="THDP-binding"/>
</dbReference>
<dbReference type="InterPro" id="IPR051818">
    <property type="entry name" value="TPP_dependent_decarboxylase"/>
</dbReference>
<dbReference type="SUPFAM" id="SSF52518">
    <property type="entry name" value="Thiamin diphosphate-binding fold (THDP-binding)"/>
    <property type="match status" value="1"/>
</dbReference>
<keyword evidence="2" id="KW-0456">Lyase</keyword>
<proteinExistence type="predicted"/>